<sequence length="134" mass="15263">MKKDIDFGTVEGIAVAVATSENETGEPVWNVYLLNNNPFPIETVLVASKGYGYQEGNEVKTSVLRHMFERVEAKSFVQVEPIDPAIFHINNEYWVSYYIGTQIYDKRFVFVPDSIKAENLIEISMLQMQGILHS</sequence>
<dbReference type="RefSeq" id="WP_345156091.1">
    <property type="nucleotide sequence ID" value="NZ_BAABHC010000001.1"/>
</dbReference>
<keyword evidence="2" id="KW-1185">Reference proteome</keyword>
<protein>
    <submittedName>
        <fullName evidence="1">Uncharacterized protein</fullName>
    </submittedName>
</protein>
<reference evidence="2" key="1">
    <citation type="journal article" date="2019" name="Int. J. Syst. Evol. Microbiol.">
        <title>The Global Catalogue of Microorganisms (GCM) 10K type strain sequencing project: providing services to taxonomists for standard genome sequencing and annotation.</title>
        <authorList>
            <consortium name="The Broad Institute Genomics Platform"/>
            <consortium name="The Broad Institute Genome Sequencing Center for Infectious Disease"/>
            <person name="Wu L."/>
            <person name="Ma J."/>
        </authorList>
    </citation>
    <scope>NUCLEOTIDE SEQUENCE [LARGE SCALE GENOMIC DNA]</scope>
    <source>
        <strain evidence="2">JCM 17926</strain>
    </source>
</reference>
<dbReference type="EMBL" id="BAABHC010000001">
    <property type="protein sequence ID" value="GAA4422555.1"/>
    <property type="molecule type" value="Genomic_DNA"/>
</dbReference>
<accession>A0ABP8L5H4</accession>
<evidence type="ECO:0000313" key="1">
    <source>
        <dbReference type="EMBL" id="GAA4422555.1"/>
    </source>
</evidence>
<comment type="caution">
    <text evidence="1">The sequence shown here is derived from an EMBL/GenBank/DDBJ whole genome shotgun (WGS) entry which is preliminary data.</text>
</comment>
<gene>
    <name evidence="1" type="ORF">GCM10023188_00240</name>
</gene>
<evidence type="ECO:0000313" key="2">
    <source>
        <dbReference type="Proteomes" id="UP001500552"/>
    </source>
</evidence>
<dbReference type="Proteomes" id="UP001500552">
    <property type="component" value="Unassembled WGS sequence"/>
</dbReference>
<organism evidence="1 2">
    <name type="scientific">Pontibacter saemangeumensis</name>
    <dbReference type="NCBI Taxonomy" id="1084525"/>
    <lineage>
        <taxon>Bacteria</taxon>
        <taxon>Pseudomonadati</taxon>
        <taxon>Bacteroidota</taxon>
        <taxon>Cytophagia</taxon>
        <taxon>Cytophagales</taxon>
        <taxon>Hymenobacteraceae</taxon>
        <taxon>Pontibacter</taxon>
    </lineage>
</organism>
<name>A0ABP8L5H4_9BACT</name>
<proteinExistence type="predicted"/>